<dbReference type="InterPro" id="IPR051910">
    <property type="entry name" value="ComF/GntX_DNA_util-trans"/>
</dbReference>
<dbReference type="CDD" id="cd06223">
    <property type="entry name" value="PRTases_typeI"/>
    <property type="match status" value="1"/>
</dbReference>
<dbReference type="InterPro" id="IPR000836">
    <property type="entry name" value="PRTase_dom"/>
</dbReference>
<dbReference type="PANTHER" id="PTHR47505">
    <property type="entry name" value="DNA UTILIZATION PROTEIN YHGH"/>
    <property type="match status" value="1"/>
</dbReference>
<reference evidence="3 4" key="1">
    <citation type="submission" date="2020-03" db="EMBL/GenBank/DDBJ databases">
        <title>Vagococcus sp. nov., isolated from beetles.</title>
        <authorList>
            <person name="Hyun D.-W."/>
            <person name="Bae J.-W."/>
        </authorList>
    </citation>
    <scope>NUCLEOTIDE SEQUENCE [LARGE SCALE GENOMIC DNA]</scope>
    <source>
        <strain evidence="3 4">HDW17A</strain>
    </source>
</reference>
<evidence type="ECO:0000313" key="4">
    <source>
        <dbReference type="Proteomes" id="UP000500890"/>
    </source>
</evidence>
<proteinExistence type="inferred from homology"/>
<dbReference type="Pfam" id="PF00156">
    <property type="entry name" value="Pribosyltran"/>
    <property type="match status" value="1"/>
</dbReference>
<protein>
    <submittedName>
        <fullName evidence="3">ComF family protein</fullName>
    </submittedName>
</protein>
<organism evidence="3 4">
    <name type="scientific">Vagococcus coleopterorum</name>
    <dbReference type="NCBI Taxonomy" id="2714946"/>
    <lineage>
        <taxon>Bacteria</taxon>
        <taxon>Bacillati</taxon>
        <taxon>Bacillota</taxon>
        <taxon>Bacilli</taxon>
        <taxon>Lactobacillales</taxon>
        <taxon>Enterococcaceae</taxon>
        <taxon>Vagococcus</taxon>
    </lineage>
</organism>
<dbReference type="InterPro" id="IPR029057">
    <property type="entry name" value="PRTase-like"/>
</dbReference>
<dbReference type="SUPFAM" id="SSF53271">
    <property type="entry name" value="PRTase-like"/>
    <property type="match status" value="1"/>
</dbReference>
<keyword evidence="4" id="KW-1185">Reference proteome</keyword>
<dbReference type="PANTHER" id="PTHR47505:SF1">
    <property type="entry name" value="DNA UTILIZATION PROTEIN YHGH"/>
    <property type="match status" value="1"/>
</dbReference>
<accession>A0A6G8AN84</accession>
<dbReference type="AlphaFoldDB" id="A0A6G8AN84"/>
<evidence type="ECO:0000313" key="3">
    <source>
        <dbReference type="EMBL" id="QIL46541.1"/>
    </source>
</evidence>
<feature type="domain" description="Phosphoribosyltransferase" evidence="2">
    <location>
        <begin position="156"/>
        <end position="226"/>
    </location>
</feature>
<dbReference type="EMBL" id="CP049886">
    <property type="protein sequence ID" value="QIL46541.1"/>
    <property type="molecule type" value="Genomic_DNA"/>
</dbReference>
<dbReference type="Gene3D" id="3.40.50.2020">
    <property type="match status" value="1"/>
</dbReference>
<dbReference type="Proteomes" id="UP000500890">
    <property type="component" value="Chromosome"/>
</dbReference>
<evidence type="ECO:0000256" key="1">
    <source>
        <dbReference type="ARBA" id="ARBA00008007"/>
    </source>
</evidence>
<dbReference type="RefSeq" id="WP_166007929.1">
    <property type="nucleotide sequence ID" value="NZ_CP049886.1"/>
</dbReference>
<comment type="similarity">
    <text evidence="1">Belongs to the ComF/GntX family.</text>
</comment>
<name>A0A6G8AN84_9ENTE</name>
<gene>
    <name evidence="3" type="ORF">G7081_05360</name>
</gene>
<sequence length="227" mass="26056">MECLQCHQKFCPHVTLKSIFSFRPLIVSQQCQLCRSQFEEISNGGCLICSKETTKDCCADCLAWQAKYPNSTFKLEPIFKYSEEMKEWIALYKFKGHRALCYCFAEEIANYFSNQHGAVVIPIPLASSRYQKRGFNQVEELLKAGSVTYKKLLNKPAQTMEQNKKSKVERLQTSQPFQLNLGAIACIRGRDIILVDDIYTTGRTMYWAVELIEQCSPKTIKGFCLAR</sequence>
<dbReference type="KEGG" id="vah:G7081_05360"/>
<evidence type="ECO:0000259" key="2">
    <source>
        <dbReference type="Pfam" id="PF00156"/>
    </source>
</evidence>